<dbReference type="InterPro" id="IPR050313">
    <property type="entry name" value="Carb_Metab_HTH_regulators"/>
</dbReference>
<dbReference type="Pfam" id="PF00455">
    <property type="entry name" value="DeoRC"/>
    <property type="match status" value="1"/>
</dbReference>
<dbReference type="SMART" id="SM00420">
    <property type="entry name" value="HTH_DEOR"/>
    <property type="match status" value="1"/>
</dbReference>
<gene>
    <name evidence="8" type="ORF">HD594_002491</name>
</gene>
<evidence type="ECO:0000256" key="6">
    <source>
        <dbReference type="ARBA" id="ARBA00024937"/>
    </source>
</evidence>
<sequence length="259" mass="26679">MYATERQQLIERMLRDSGRVSVIDLAQRLEVTTETIRRDLGVLETSGLLRRVHGGAVPADRASTVEPTLAERLSVHGPAKDAIARRAAEAVPAGFRGSVFFDAGSTTAAVAEMLAARLRVGGVEVVTHSIAIAADLAATPGVALTVVGGRVRGVTAAAVGAGAVRTIEMLRPDIAFVGTNGVSADFGLSTPDPDEAAVKRAIVAAARRVVVVAAADKLGDDLLVSFAGLDDIDVLVTDAQPDADLASALDDAGVEVWLA</sequence>
<dbReference type="RefSeq" id="WP_184751274.1">
    <property type="nucleotide sequence ID" value="NZ_BAAAJR010000011.1"/>
</dbReference>
<feature type="domain" description="HTH deoR-type" evidence="7">
    <location>
        <begin position="3"/>
        <end position="58"/>
    </location>
</feature>
<organism evidence="8 9">
    <name type="scientific">Microbacterium thalassium</name>
    <dbReference type="NCBI Taxonomy" id="362649"/>
    <lineage>
        <taxon>Bacteria</taxon>
        <taxon>Bacillati</taxon>
        <taxon>Actinomycetota</taxon>
        <taxon>Actinomycetes</taxon>
        <taxon>Micrococcales</taxon>
        <taxon>Microbacteriaceae</taxon>
        <taxon>Microbacterium</taxon>
    </lineage>
</organism>
<dbReference type="PANTHER" id="PTHR30363">
    <property type="entry name" value="HTH-TYPE TRANSCRIPTIONAL REGULATOR SRLR-RELATED"/>
    <property type="match status" value="1"/>
</dbReference>
<dbReference type="InterPro" id="IPR001034">
    <property type="entry name" value="DeoR_HTH"/>
</dbReference>
<dbReference type="PROSITE" id="PS51000">
    <property type="entry name" value="HTH_DEOR_2"/>
    <property type="match status" value="1"/>
</dbReference>
<comment type="caution">
    <text evidence="8">The sequence shown here is derived from an EMBL/GenBank/DDBJ whole genome shotgun (WGS) entry which is preliminary data.</text>
</comment>
<dbReference type="PRINTS" id="PR00037">
    <property type="entry name" value="HTHLACR"/>
</dbReference>
<dbReference type="AlphaFoldDB" id="A0A7X0KVG8"/>
<dbReference type="GO" id="GO:0003700">
    <property type="term" value="F:DNA-binding transcription factor activity"/>
    <property type="evidence" value="ECO:0007669"/>
    <property type="project" value="InterPro"/>
</dbReference>
<proteinExistence type="predicted"/>
<dbReference type="Gene3D" id="1.10.10.10">
    <property type="entry name" value="Winged helix-like DNA-binding domain superfamily/Winged helix DNA-binding domain"/>
    <property type="match status" value="1"/>
</dbReference>
<dbReference type="PROSITE" id="PS00894">
    <property type="entry name" value="HTH_DEOR_1"/>
    <property type="match status" value="1"/>
</dbReference>
<reference evidence="8 9" key="1">
    <citation type="submission" date="2020-08" db="EMBL/GenBank/DDBJ databases">
        <title>Sequencing the genomes of 1000 actinobacteria strains.</title>
        <authorList>
            <person name="Klenk H.-P."/>
        </authorList>
    </citation>
    <scope>NUCLEOTIDE SEQUENCE [LARGE SCALE GENOMIC DNA]</scope>
    <source>
        <strain evidence="8 9">DSM 12511</strain>
    </source>
</reference>
<evidence type="ECO:0000259" key="7">
    <source>
        <dbReference type="PROSITE" id="PS51000"/>
    </source>
</evidence>
<evidence type="ECO:0000256" key="4">
    <source>
        <dbReference type="ARBA" id="ARBA00023125"/>
    </source>
</evidence>
<comment type="function">
    <text evidence="6">Repressor of the lactose catabolism operon. Galactose-6-phosphate is the inducer.</text>
</comment>
<dbReference type="GO" id="GO:0003677">
    <property type="term" value="F:DNA binding"/>
    <property type="evidence" value="ECO:0007669"/>
    <property type="project" value="UniProtKB-KW"/>
</dbReference>
<evidence type="ECO:0000313" key="8">
    <source>
        <dbReference type="EMBL" id="MBB6392178.1"/>
    </source>
</evidence>
<dbReference type="InterPro" id="IPR036390">
    <property type="entry name" value="WH_DNA-bd_sf"/>
</dbReference>
<dbReference type="InterPro" id="IPR037171">
    <property type="entry name" value="NagB/RpiA_transferase-like"/>
</dbReference>
<name>A0A7X0KVG8_9MICO</name>
<dbReference type="InterPro" id="IPR018356">
    <property type="entry name" value="Tscrpt_reg_HTH_DeoR_CS"/>
</dbReference>
<protein>
    <recommendedName>
        <fullName evidence="1">Lactose phosphotransferase system repressor</fullName>
    </recommendedName>
</protein>
<keyword evidence="3" id="KW-0805">Transcription regulation</keyword>
<dbReference type="InterPro" id="IPR014036">
    <property type="entry name" value="DeoR-like_C"/>
</dbReference>
<evidence type="ECO:0000256" key="2">
    <source>
        <dbReference type="ARBA" id="ARBA00022491"/>
    </source>
</evidence>
<keyword evidence="5" id="KW-0804">Transcription</keyword>
<dbReference type="SUPFAM" id="SSF100950">
    <property type="entry name" value="NagB/RpiA/CoA transferase-like"/>
    <property type="match status" value="1"/>
</dbReference>
<evidence type="ECO:0000313" key="9">
    <source>
        <dbReference type="Proteomes" id="UP000537775"/>
    </source>
</evidence>
<dbReference type="InterPro" id="IPR036388">
    <property type="entry name" value="WH-like_DNA-bd_sf"/>
</dbReference>
<dbReference type="Gene3D" id="3.40.50.1360">
    <property type="match status" value="1"/>
</dbReference>
<dbReference type="PANTHER" id="PTHR30363:SF4">
    <property type="entry name" value="GLYCEROL-3-PHOSPHATE REGULON REPRESSOR"/>
    <property type="match status" value="1"/>
</dbReference>
<dbReference type="SUPFAM" id="SSF46785">
    <property type="entry name" value="Winged helix' DNA-binding domain"/>
    <property type="match status" value="1"/>
</dbReference>
<evidence type="ECO:0000256" key="5">
    <source>
        <dbReference type="ARBA" id="ARBA00023163"/>
    </source>
</evidence>
<keyword evidence="2" id="KW-0678">Repressor</keyword>
<keyword evidence="4" id="KW-0238">DNA-binding</keyword>
<accession>A0A7X0KVG8</accession>
<evidence type="ECO:0000256" key="3">
    <source>
        <dbReference type="ARBA" id="ARBA00023015"/>
    </source>
</evidence>
<dbReference type="Proteomes" id="UP000537775">
    <property type="component" value="Unassembled WGS sequence"/>
</dbReference>
<evidence type="ECO:0000256" key="1">
    <source>
        <dbReference type="ARBA" id="ARBA00021390"/>
    </source>
</evidence>
<dbReference type="SMART" id="SM01134">
    <property type="entry name" value="DeoRC"/>
    <property type="match status" value="1"/>
</dbReference>
<dbReference type="Pfam" id="PF08220">
    <property type="entry name" value="HTH_DeoR"/>
    <property type="match status" value="1"/>
</dbReference>
<dbReference type="EMBL" id="JACHML010000001">
    <property type="protein sequence ID" value="MBB6392178.1"/>
    <property type="molecule type" value="Genomic_DNA"/>
</dbReference>
<keyword evidence="9" id="KW-1185">Reference proteome</keyword>